<keyword evidence="1" id="KW-0285">Flavoprotein</keyword>
<name>A0A161LMS2_9ACTN</name>
<evidence type="ECO:0000256" key="1">
    <source>
        <dbReference type="ARBA" id="ARBA00022630"/>
    </source>
</evidence>
<dbReference type="SUPFAM" id="SSF56176">
    <property type="entry name" value="FAD-binding/transporter-associated domain-like"/>
    <property type="match status" value="1"/>
</dbReference>
<dbReference type="Proteomes" id="UP000077701">
    <property type="component" value="Unassembled WGS sequence"/>
</dbReference>
<dbReference type="SUPFAM" id="SSF55447">
    <property type="entry name" value="CO dehydrogenase flavoprotein C-terminal domain-like"/>
    <property type="match status" value="1"/>
</dbReference>
<dbReference type="InterPro" id="IPR036683">
    <property type="entry name" value="CO_DH_flav_C_dom_sf"/>
</dbReference>
<dbReference type="Pfam" id="PF03450">
    <property type="entry name" value="CO_deh_flav_C"/>
    <property type="match status" value="1"/>
</dbReference>
<evidence type="ECO:0000256" key="3">
    <source>
        <dbReference type="ARBA" id="ARBA00023002"/>
    </source>
</evidence>
<sequence length="324" mass="32858">MKPPPFDYHAPRTLGEALDVLAGTGEHGKVLAGGQSLIPLMNMRLAAPAHLVDVNRLGGLAAVETGPDGVRVGALARHAQVERSAGAAAVQPLLRQALRLVAHPVIRNRGTAVGSLVHADPAAELPAVLALLGGSVRLARRGGTRDVAAGEFFTGPLESALRPGELAVSAFFPALPARSGTAFREVSRRHGDYALAGVAALVRLDGDLRVAEARAACVSAGPVPVVVDVTAACGAVPAGAADWEAAARAVRERIEPEDDIHATAHYRRHLTGVLAAQALREAARAAAENAGENAAGRAGEQAAGRAAADAAGRAGTAGREGAHG</sequence>
<dbReference type="GO" id="GO:0071949">
    <property type="term" value="F:FAD binding"/>
    <property type="evidence" value="ECO:0007669"/>
    <property type="project" value="InterPro"/>
</dbReference>
<dbReference type="STRING" id="161355.PS9374_01690"/>
<dbReference type="PROSITE" id="PS51387">
    <property type="entry name" value="FAD_PCMH"/>
    <property type="match status" value="1"/>
</dbReference>
<evidence type="ECO:0000313" key="7">
    <source>
        <dbReference type="Proteomes" id="UP000077701"/>
    </source>
</evidence>
<dbReference type="Gene3D" id="3.30.465.10">
    <property type="match status" value="1"/>
</dbReference>
<dbReference type="InterPro" id="IPR051312">
    <property type="entry name" value="Diverse_Substr_Oxidored"/>
</dbReference>
<accession>A0A161LMS2</accession>
<keyword evidence="2" id="KW-0274">FAD</keyword>
<dbReference type="PANTHER" id="PTHR42659:SF2">
    <property type="entry name" value="XANTHINE DEHYDROGENASE SUBUNIT C-RELATED"/>
    <property type="match status" value="1"/>
</dbReference>
<dbReference type="EMBL" id="BDCX01000003">
    <property type="protein sequence ID" value="GAT66046.1"/>
    <property type="molecule type" value="Genomic_DNA"/>
</dbReference>
<gene>
    <name evidence="6" type="ORF">PS9374_01690</name>
</gene>
<dbReference type="RefSeq" id="WP_084008134.1">
    <property type="nucleotide sequence ID" value="NZ_BDCX01000003.1"/>
</dbReference>
<proteinExistence type="predicted"/>
<dbReference type="AlphaFoldDB" id="A0A161LMS2"/>
<dbReference type="InterPro" id="IPR016169">
    <property type="entry name" value="FAD-bd_PCMH_sub2"/>
</dbReference>
<dbReference type="Pfam" id="PF00941">
    <property type="entry name" value="FAD_binding_5"/>
    <property type="match status" value="1"/>
</dbReference>
<feature type="region of interest" description="Disordered" evidence="4">
    <location>
        <begin position="291"/>
        <end position="324"/>
    </location>
</feature>
<dbReference type="Gene3D" id="3.30.390.50">
    <property type="entry name" value="CO dehydrogenase flavoprotein, C-terminal domain"/>
    <property type="match status" value="1"/>
</dbReference>
<dbReference type="InterPro" id="IPR016166">
    <property type="entry name" value="FAD-bd_PCMH"/>
</dbReference>
<dbReference type="InterPro" id="IPR002346">
    <property type="entry name" value="Mopterin_DH_FAD-bd"/>
</dbReference>
<dbReference type="PANTHER" id="PTHR42659">
    <property type="entry name" value="XANTHINE DEHYDROGENASE SUBUNIT C-RELATED"/>
    <property type="match status" value="1"/>
</dbReference>
<dbReference type="GO" id="GO:0016491">
    <property type="term" value="F:oxidoreductase activity"/>
    <property type="evidence" value="ECO:0007669"/>
    <property type="project" value="UniProtKB-KW"/>
</dbReference>
<dbReference type="InterPro" id="IPR036318">
    <property type="entry name" value="FAD-bd_PCMH-like_sf"/>
</dbReference>
<comment type="caution">
    <text evidence="6">The sequence shown here is derived from an EMBL/GenBank/DDBJ whole genome shotgun (WGS) entry which is preliminary data.</text>
</comment>
<evidence type="ECO:0000256" key="4">
    <source>
        <dbReference type="SAM" id="MobiDB-lite"/>
    </source>
</evidence>
<organism evidence="6 7">
    <name type="scientific">Planomonospora sphaerica</name>
    <dbReference type="NCBI Taxonomy" id="161355"/>
    <lineage>
        <taxon>Bacteria</taxon>
        <taxon>Bacillati</taxon>
        <taxon>Actinomycetota</taxon>
        <taxon>Actinomycetes</taxon>
        <taxon>Streptosporangiales</taxon>
        <taxon>Streptosporangiaceae</taxon>
        <taxon>Planomonospora</taxon>
    </lineage>
</organism>
<dbReference type="OrthoDB" id="9793944at2"/>
<evidence type="ECO:0000256" key="2">
    <source>
        <dbReference type="ARBA" id="ARBA00022827"/>
    </source>
</evidence>
<reference evidence="7" key="2">
    <citation type="submission" date="2016-04" db="EMBL/GenBank/DDBJ databases">
        <title>Planomonospora sphaerica JCM9374 whole genome shotgun sequence.</title>
        <authorList>
            <person name="Suzuki T."/>
            <person name="Dohra H."/>
            <person name="Kodani S."/>
        </authorList>
    </citation>
    <scope>NUCLEOTIDE SEQUENCE [LARGE SCALE GENOMIC DNA]</scope>
    <source>
        <strain evidence="7">JCM 9374</strain>
    </source>
</reference>
<dbReference type="InterPro" id="IPR005107">
    <property type="entry name" value="CO_DH_flav_C"/>
</dbReference>
<dbReference type="Gene3D" id="3.30.43.10">
    <property type="entry name" value="Uridine Diphospho-n-acetylenolpyruvylglucosamine Reductase, domain 2"/>
    <property type="match status" value="1"/>
</dbReference>
<evidence type="ECO:0000313" key="6">
    <source>
        <dbReference type="EMBL" id="GAT66046.1"/>
    </source>
</evidence>
<dbReference type="SMART" id="SM01092">
    <property type="entry name" value="CO_deh_flav_C"/>
    <property type="match status" value="1"/>
</dbReference>
<reference evidence="6 7" key="1">
    <citation type="journal article" date="2016" name="Genome Announc.">
        <title>Draft Genome Sequence of Planomonospora sphaerica JCM9374, a Rare Actinomycete.</title>
        <authorList>
            <person name="Dohra H."/>
            <person name="Suzuki T."/>
            <person name="Inoue Y."/>
            <person name="Kodani S."/>
        </authorList>
    </citation>
    <scope>NUCLEOTIDE SEQUENCE [LARGE SCALE GENOMIC DNA]</scope>
    <source>
        <strain evidence="6 7">JCM 9374</strain>
    </source>
</reference>
<keyword evidence="7" id="KW-1185">Reference proteome</keyword>
<feature type="domain" description="FAD-binding PCMH-type" evidence="5">
    <location>
        <begin position="1"/>
        <end position="177"/>
    </location>
</feature>
<dbReference type="InterPro" id="IPR016167">
    <property type="entry name" value="FAD-bd_PCMH_sub1"/>
</dbReference>
<keyword evidence="3" id="KW-0560">Oxidoreductase</keyword>
<evidence type="ECO:0000259" key="5">
    <source>
        <dbReference type="PROSITE" id="PS51387"/>
    </source>
</evidence>
<protein>
    <submittedName>
        <fullName evidence="6">Molybdopterin dehydrogenase</fullName>
    </submittedName>
</protein>